<dbReference type="PROSITE" id="PS00041">
    <property type="entry name" value="HTH_ARAC_FAMILY_1"/>
    <property type="match status" value="1"/>
</dbReference>
<keyword evidence="3" id="KW-0804">Transcription</keyword>
<feature type="transmembrane region" description="Helical" evidence="4">
    <location>
        <begin position="6"/>
        <end position="23"/>
    </location>
</feature>
<dbReference type="PRINTS" id="PR00032">
    <property type="entry name" value="HTHARAC"/>
</dbReference>
<feature type="transmembrane region" description="Helical" evidence="4">
    <location>
        <begin position="198"/>
        <end position="219"/>
    </location>
</feature>
<dbReference type="PANTHER" id="PTHR43280:SF29">
    <property type="entry name" value="ARAC-FAMILY TRANSCRIPTIONAL REGULATOR"/>
    <property type="match status" value="1"/>
</dbReference>
<dbReference type="InterPro" id="IPR018062">
    <property type="entry name" value="HTH_AraC-typ_CS"/>
</dbReference>
<name>A0ABW5T622_9FLAO</name>
<organism evidence="6 7">
    <name type="scientific">Hyunsoonleella rubra</name>
    <dbReference type="NCBI Taxonomy" id="1737062"/>
    <lineage>
        <taxon>Bacteria</taxon>
        <taxon>Pseudomonadati</taxon>
        <taxon>Bacteroidota</taxon>
        <taxon>Flavobacteriia</taxon>
        <taxon>Flavobacteriales</taxon>
        <taxon>Flavobacteriaceae</taxon>
    </lineage>
</organism>
<dbReference type="EMBL" id="JBHULY010000003">
    <property type="protein sequence ID" value="MFD2724721.1"/>
    <property type="molecule type" value="Genomic_DNA"/>
</dbReference>
<keyword evidence="1" id="KW-0805">Transcription regulation</keyword>
<dbReference type="InterPro" id="IPR018060">
    <property type="entry name" value="HTH_AraC"/>
</dbReference>
<comment type="caution">
    <text evidence="6">The sequence shown here is derived from an EMBL/GenBank/DDBJ whole genome shotgun (WGS) entry which is preliminary data.</text>
</comment>
<keyword evidence="7" id="KW-1185">Reference proteome</keyword>
<reference evidence="7" key="1">
    <citation type="journal article" date="2019" name="Int. J. Syst. Evol. Microbiol.">
        <title>The Global Catalogue of Microorganisms (GCM) 10K type strain sequencing project: providing services to taxonomists for standard genome sequencing and annotation.</title>
        <authorList>
            <consortium name="The Broad Institute Genomics Platform"/>
            <consortium name="The Broad Institute Genome Sequencing Center for Infectious Disease"/>
            <person name="Wu L."/>
            <person name="Ma J."/>
        </authorList>
    </citation>
    <scope>NUCLEOTIDE SEQUENCE [LARGE SCALE GENOMIC DNA]</scope>
    <source>
        <strain evidence="7">KCTC 42398</strain>
    </source>
</reference>
<feature type="transmembrane region" description="Helical" evidence="4">
    <location>
        <begin position="30"/>
        <end position="48"/>
    </location>
</feature>
<accession>A0ABW5T622</accession>
<dbReference type="Pfam" id="PF12833">
    <property type="entry name" value="HTH_18"/>
    <property type="match status" value="1"/>
</dbReference>
<feature type="domain" description="HTH araC/xylS-type" evidence="5">
    <location>
        <begin position="249"/>
        <end position="352"/>
    </location>
</feature>
<dbReference type="Proteomes" id="UP001597476">
    <property type="component" value="Unassembled WGS sequence"/>
</dbReference>
<dbReference type="InterPro" id="IPR020449">
    <property type="entry name" value="Tscrpt_reg_AraC-type_HTH"/>
</dbReference>
<dbReference type="PANTHER" id="PTHR43280">
    <property type="entry name" value="ARAC-FAMILY TRANSCRIPTIONAL REGULATOR"/>
    <property type="match status" value="1"/>
</dbReference>
<evidence type="ECO:0000259" key="5">
    <source>
        <dbReference type="PROSITE" id="PS01124"/>
    </source>
</evidence>
<protein>
    <submittedName>
        <fullName evidence="6">Helix-turn-helix domain-containing protein</fullName>
    </submittedName>
</protein>
<feature type="transmembrane region" description="Helical" evidence="4">
    <location>
        <begin position="60"/>
        <end position="78"/>
    </location>
</feature>
<sequence>MNLLLIKILSYQFLSIGLLMLLSKKGTQKGLRFLAFFLLFKGIALLSFQLEGFIRVNPIYSVFFETSFWIYPPLIWLYTRKLIYASKPILRKKIIIYFIPSFIYITYLSVKFILWQNNITKYITKTEDYLFDIGYYTLMFFFLIKSLIAIKEKKSSADFVNEYQWLRNFLVGFLIVWCAFALKNILEAIGFNKDVQNSISNFALVLLFICSNLIIWYALNMPTIFQFQKYTKKASGYNLSDKDCKKYTYAIKQFMESNKPYLNSEINLELFSKQIGIHQRIISKVINSAFDQNFFGFINSYRIKEAKKALENPTNNQTILEILYDAGYNNKSVFNASFKKETGLTPTEYRTRYKSDILKKLEF</sequence>
<dbReference type="PROSITE" id="PS01124">
    <property type="entry name" value="HTH_ARAC_FAMILY_2"/>
    <property type="match status" value="1"/>
</dbReference>
<evidence type="ECO:0000313" key="7">
    <source>
        <dbReference type="Proteomes" id="UP001597476"/>
    </source>
</evidence>
<feature type="transmembrane region" description="Helical" evidence="4">
    <location>
        <begin position="94"/>
        <end position="114"/>
    </location>
</feature>
<dbReference type="RefSeq" id="WP_380288036.1">
    <property type="nucleotide sequence ID" value="NZ_JBHULY010000003.1"/>
</dbReference>
<dbReference type="SMART" id="SM00342">
    <property type="entry name" value="HTH_ARAC"/>
    <property type="match status" value="1"/>
</dbReference>
<evidence type="ECO:0000313" key="6">
    <source>
        <dbReference type="EMBL" id="MFD2724721.1"/>
    </source>
</evidence>
<dbReference type="Gene3D" id="1.10.10.60">
    <property type="entry name" value="Homeodomain-like"/>
    <property type="match status" value="1"/>
</dbReference>
<gene>
    <name evidence="6" type="ORF">ACFSR8_00720</name>
</gene>
<evidence type="ECO:0000256" key="3">
    <source>
        <dbReference type="ARBA" id="ARBA00023163"/>
    </source>
</evidence>
<proteinExistence type="predicted"/>
<keyword evidence="4" id="KW-1133">Transmembrane helix</keyword>
<evidence type="ECO:0000256" key="4">
    <source>
        <dbReference type="SAM" id="Phobius"/>
    </source>
</evidence>
<keyword evidence="4" id="KW-0812">Transmembrane</keyword>
<evidence type="ECO:0000256" key="1">
    <source>
        <dbReference type="ARBA" id="ARBA00023015"/>
    </source>
</evidence>
<keyword evidence="4" id="KW-0472">Membrane</keyword>
<dbReference type="SUPFAM" id="SSF46689">
    <property type="entry name" value="Homeodomain-like"/>
    <property type="match status" value="1"/>
</dbReference>
<feature type="transmembrane region" description="Helical" evidence="4">
    <location>
        <begin position="169"/>
        <end position="186"/>
    </location>
</feature>
<dbReference type="InterPro" id="IPR009057">
    <property type="entry name" value="Homeodomain-like_sf"/>
</dbReference>
<feature type="transmembrane region" description="Helical" evidence="4">
    <location>
        <begin position="129"/>
        <end position="148"/>
    </location>
</feature>
<keyword evidence="2" id="KW-0238">DNA-binding</keyword>
<evidence type="ECO:0000256" key="2">
    <source>
        <dbReference type="ARBA" id="ARBA00023125"/>
    </source>
</evidence>